<dbReference type="SUPFAM" id="SSF52833">
    <property type="entry name" value="Thioredoxin-like"/>
    <property type="match status" value="1"/>
</dbReference>
<dbReference type="EMBL" id="AP021857">
    <property type="protein sequence ID" value="BBO22243.1"/>
    <property type="molecule type" value="Genomic_DNA"/>
</dbReference>
<dbReference type="GO" id="GO:0018845">
    <property type="term" value="F:2-hydroxychromene-2-carboxylate isomerase activity"/>
    <property type="evidence" value="ECO:0007669"/>
    <property type="project" value="UniProtKB-UniRule"/>
</dbReference>
<dbReference type="PANTHER" id="PTHR42943">
    <property type="entry name" value="GLUTATHIONE S-TRANSFERASE KAPPA"/>
    <property type="match status" value="1"/>
</dbReference>
<feature type="domain" description="DSBA-like thioredoxin" evidence="3">
    <location>
        <begin position="5"/>
        <end position="195"/>
    </location>
</feature>
<feature type="active site" description="Nucleophile" evidence="2">
    <location>
        <position position="13"/>
    </location>
</feature>
<dbReference type="GO" id="GO:0006749">
    <property type="term" value="P:glutathione metabolic process"/>
    <property type="evidence" value="ECO:0007669"/>
    <property type="project" value="TreeGrafter"/>
</dbReference>
<evidence type="ECO:0000256" key="2">
    <source>
        <dbReference type="PIRSR" id="PIRSR006386-1"/>
    </source>
</evidence>
<sequence length="200" mass="22278">MSDPIEFYFDFSSPYSYIASEMIDGLAERYGRKVKWRPMLLGVVFQKTGQPLLVNVPLKGEYSLRDFARSARYHGVPFNFPAKFPLSTVSAARAYYWLHGQDCAKARQFARAAFRAYWVDGRDISDLAVLQEIAAGLGVDPAALAAGVATPEIKERLRAETEAALAKGMCGAPWFVVDGEPFWGADRLPQIEKWLQTGGF</sequence>
<dbReference type="PANTHER" id="PTHR42943:SF2">
    <property type="entry name" value="GLUTATHIONE S-TRANSFERASE KAPPA 1"/>
    <property type="match status" value="1"/>
</dbReference>
<dbReference type="Gene3D" id="3.40.30.10">
    <property type="entry name" value="Glutaredoxin"/>
    <property type="match status" value="1"/>
</dbReference>
<dbReference type="PIRSF" id="PIRSF006386">
    <property type="entry name" value="HCCAis_GSTk"/>
    <property type="match status" value="1"/>
</dbReference>
<dbReference type="AlphaFoldDB" id="A0A809R3R5"/>
<comment type="similarity">
    <text evidence="1">Belongs to the GST superfamily. NadH family.</text>
</comment>
<dbReference type="GO" id="GO:0004364">
    <property type="term" value="F:glutathione transferase activity"/>
    <property type="evidence" value="ECO:0007669"/>
    <property type="project" value="TreeGrafter"/>
</dbReference>
<organism evidence="4 5">
    <name type="scientific">Candidatus Desulfobacillus denitrificans</name>
    <dbReference type="NCBI Taxonomy" id="2608985"/>
    <lineage>
        <taxon>Bacteria</taxon>
        <taxon>Pseudomonadati</taxon>
        <taxon>Pseudomonadota</taxon>
        <taxon>Betaproteobacteria</taxon>
        <taxon>Candidatus Desulfobacillus</taxon>
    </lineage>
</organism>
<dbReference type="GO" id="GO:1901170">
    <property type="term" value="P:naphthalene catabolic process"/>
    <property type="evidence" value="ECO:0007669"/>
    <property type="project" value="InterPro"/>
</dbReference>
<evidence type="ECO:0000313" key="5">
    <source>
        <dbReference type="Proteomes" id="UP000662914"/>
    </source>
</evidence>
<accession>A0A809R3R5</accession>
<dbReference type="GO" id="GO:0004602">
    <property type="term" value="F:glutathione peroxidase activity"/>
    <property type="evidence" value="ECO:0007669"/>
    <property type="project" value="TreeGrafter"/>
</dbReference>
<evidence type="ECO:0000256" key="1">
    <source>
        <dbReference type="PIRNR" id="PIRNR006386"/>
    </source>
</evidence>
<comment type="catalytic activity">
    <reaction evidence="1">
        <text>2-hydroxychromene-2-carboxylate = (3E)-4-(2-hydroxyphenyl)-2-oxobut-3-enoate</text>
        <dbReference type="Rhea" id="RHEA:27401"/>
        <dbReference type="ChEBI" id="CHEBI:59350"/>
        <dbReference type="ChEBI" id="CHEBI:59353"/>
        <dbReference type="EC" id="5.99.1.4"/>
    </reaction>
</comment>
<dbReference type="Proteomes" id="UP000662914">
    <property type="component" value="Chromosome"/>
</dbReference>
<dbReference type="InterPro" id="IPR036249">
    <property type="entry name" value="Thioredoxin-like_sf"/>
</dbReference>
<dbReference type="KEGG" id="ddz:DSYM_29420"/>
<keyword evidence="1 4" id="KW-0413">Isomerase</keyword>
<dbReference type="EC" id="5.99.1.4" evidence="1"/>
<dbReference type="InterPro" id="IPR044087">
    <property type="entry name" value="NahD-like"/>
</dbReference>
<dbReference type="InterPro" id="IPR014440">
    <property type="entry name" value="HCCAis_GSTk"/>
</dbReference>
<evidence type="ECO:0000313" key="4">
    <source>
        <dbReference type="EMBL" id="BBO22243.1"/>
    </source>
</evidence>
<dbReference type="CDD" id="cd03022">
    <property type="entry name" value="DsbA_HCCA_Iso"/>
    <property type="match status" value="1"/>
</dbReference>
<name>A0A809R3R5_9PROT</name>
<evidence type="ECO:0000259" key="3">
    <source>
        <dbReference type="Pfam" id="PF01323"/>
    </source>
</evidence>
<protein>
    <recommendedName>
        <fullName evidence="1">2-hydroxychromene-2-carboxylate isomerase</fullName>
        <ecNumber evidence="1">5.99.1.4</ecNumber>
    </recommendedName>
</protein>
<dbReference type="Pfam" id="PF01323">
    <property type="entry name" value="DSBA"/>
    <property type="match status" value="1"/>
</dbReference>
<reference evidence="4" key="1">
    <citation type="journal article" name="DNA Res.">
        <title>The physiological potential of anammox bacteria as revealed by their core genome structure.</title>
        <authorList>
            <person name="Okubo T."/>
            <person name="Toyoda A."/>
            <person name="Fukuhara K."/>
            <person name="Uchiyama I."/>
            <person name="Harigaya Y."/>
            <person name="Kuroiwa M."/>
            <person name="Suzuki T."/>
            <person name="Murakami Y."/>
            <person name="Suwa Y."/>
            <person name="Takami H."/>
        </authorList>
    </citation>
    <scope>NUCLEOTIDE SEQUENCE</scope>
    <source>
        <strain evidence="4">317325-3</strain>
    </source>
</reference>
<proteinExistence type="inferred from homology"/>
<dbReference type="InterPro" id="IPR051924">
    <property type="entry name" value="GST_Kappa/NadH"/>
</dbReference>
<dbReference type="InterPro" id="IPR001853">
    <property type="entry name" value="DSBA-like_thioredoxin_dom"/>
</dbReference>
<gene>
    <name evidence="4" type="ORF">DSYM_29420</name>
</gene>